<feature type="transmembrane region" description="Helical" evidence="14">
    <location>
        <begin position="324"/>
        <end position="346"/>
    </location>
</feature>
<proteinExistence type="inferred from homology"/>
<organism evidence="17 18">
    <name type="scientific">Lactobacillus selangorensis</name>
    <dbReference type="NCBI Taxonomy" id="81857"/>
    <lineage>
        <taxon>Bacteria</taxon>
        <taxon>Bacillati</taxon>
        <taxon>Bacillota</taxon>
        <taxon>Bacilli</taxon>
        <taxon>Lactobacillales</taxon>
        <taxon>Lactobacillaceae</taxon>
        <taxon>Lactobacillus</taxon>
    </lineage>
</organism>
<dbReference type="NCBIfam" id="NF033480">
    <property type="entry name" value="bifunc_MprF"/>
    <property type="match status" value="1"/>
</dbReference>
<dbReference type="GO" id="GO:0046677">
    <property type="term" value="P:response to antibiotic"/>
    <property type="evidence" value="ECO:0007669"/>
    <property type="project" value="UniProtKB-KW"/>
</dbReference>
<evidence type="ECO:0000313" key="17">
    <source>
        <dbReference type="EMBL" id="KRN31393.1"/>
    </source>
</evidence>
<evidence type="ECO:0000256" key="2">
    <source>
        <dbReference type="ARBA" id="ARBA00008627"/>
    </source>
</evidence>
<comment type="caution">
    <text evidence="17">The sequence shown here is derived from an EMBL/GenBank/DDBJ whole genome shotgun (WGS) entry which is preliminary data.</text>
</comment>
<keyword evidence="18" id="KW-1185">Reference proteome</keyword>
<sequence>MKAWLKKVSNLIEKHLTALKAIFILSVLAFVIYEVGRIAQQFNVQQLKAQLSTQSPWSLLLLFVLGFVAVLPMLNYDFVITELLPANYSKRYIAKSGWIVNTFTNLAGFGGFLGASLRANFYGKHASQKQVLLAVSKIALFLLAGLSVWCWVALAEVFIFGIGHVFANYWIWMVGGAVYFPGLMLLTHWKESKLFQDLPLKRELRLALGSALEWGACAAFFLLIGWVLKIHVDYAAVFPLFMIANVVGVVSMVPGGLGTFDVFMIFGLGALGIDSSVAVAWLLFYRLFYYIFPFLLGVVFFAQDAGHHFNAYLQGLPKQLLQRAAHGILVFFLYFTTVMLLLVATVPSLTNHSSLFQQLYPYTFFFLNRMTNIIVAFMLIGFARGIANKVRRAYWPTMIMLMVAIVYTIFQAFSVKMLVLLIFILILTFFSKSELYRVKLESSWGNRLIDGTVYALAFIFYAVAGFYNSPHIHHRHAIPTAFLFPNEKVWLSGLVGMLIAAVLLWLIFLYLHAGQQTLATPFDPDRIHAVIKQYGGNEVSHLAYLRDKEIYFYQVDGQDRVFIMYRKTADKLIVMGEPVGDQTQIMPAILQFVTDADKLDCTPVFYEISEALTMQLHEYGFDFMKFGEEGYVHLPDFNISGNKHKGERSLMNKFKREGYTFSMLQPPYSDADFKQLQDVSTEWLHGRAEKGFSLGFFDRYYLERAPIAVIRNQDNNIVAFANMMPTGDHTVTSIDLMRHSSKAPSGIMDEIFINLFYESRDEGYQYFNMGMAPLSNVGTSQFSFLPEKIAHLIYQYGARFYGFQGLRSYKNKYVSKWVSRYIAYRKHHSIIIMMIQLLLVDNRKVTTTEPKTMTSHFKHSIQLGKKAKE</sequence>
<reference evidence="18 19" key="1">
    <citation type="journal article" date="2015" name="Genome Announc.">
        <title>Expanding the biotechnology potential of lactobacilli through comparative genomics of 213 strains and associated genera.</title>
        <authorList>
            <person name="Sun Z."/>
            <person name="Harris H.M."/>
            <person name="McCann A."/>
            <person name="Guo C."/>
            <person name="Argimon S."/>
            <person name="Zhang W."/>
            <person name="Yang X."/>
            <person name="Jeffery I.B."/>
            <person name="Cooney J.C."/>
            <person name="Kagawa T.F."/>
            <person name="Liu W."/>
            <person name="Song Y."/>
            <person name="Salvetti E."/>
            <person name="Wrobel A."/>
            <person name="Rasinkangas P."/>
            <person name="Parkhill J."/>
            <person name="Rea M.C."/>
            <person name="O'Sullivan O."/>
            <person name="Ritari J."/>
            <person name="Douillard F.P."/>
            <person name="Paul Ross R."/>
            <person name="Yang R."/>
            <person name="Briner A.E."/>
            <person name="Felis G.E."/>
            <person name="de Vos W.M."/>
            <person name="Barrangou R."/>
            <person name="Klaenhammer T.R."/>
            <person name="Caufield P.W."/>
            <person name="Cui Y."/>
            <person name="Zhang H."/>
            <person name="O'Toole P.W."/>
        </authorList>
    </citation>
    <scope>NUCLEOTIDE SEQUENCE [LARGE SCALE GENOMIC DNA]</scope>
    <source>
        <strain evidence="16 19">ATCC BAA-66</strain>
        <strain evidence="17 18">DSM 13344</strain>
    </source>
</reference>
<dbReference type="GO" id="GO:0055091">
    <property type="term" value="P:phospholipid homeostasis"/>
    <property type="evidence" value="ECO:0007669"/>
    <property type="project" value="TreeGrafter"/>
</dbReference>
<feature type="transmembrane region" description="Helical" evidence="14">
    <location>
        <begin position="489"/>
        <end position="511"/>
    </location>
</feature>
<feature type="transmembrane region" description="Helical" evidence="14">
    <location>
        <begin position="16"/>
        <end position="36"/>
    </location>
</feature>
<comment type="similarity">
    <text evidence="2 14">Belongs to the LPG synthase family.</text>
</comment>
<dbReference type="Proteomes" id="UP000051751">
    <property type="component" value="Unassembled WGS sequence"/>
</dbReference>
<accession>A0A0R2FSM4</accession>
<dbReference type="EC" id="2.3.2.3" evidence="3 14"/>
<evidence type="ECO:0000256" key="8">
    <source>
        <dbReference type="ARBA" id="ARBA00022989"/>
    </source>
</evidence>
<dbReference type="EMBL" id="JQAZ01000004">
    <property type="protein sequence ID" value="KRN31393.1"/>
    <property type="molecule type" value="Genomic_DNA"/>
</dbReference>
<dbReference type="GO" id="GO:0006629">
    <property type="term" value="P:lipid metabolic process"/>
    <property type="evidence" value="ECO:0007669"/>
    <property type="project" value="UniProtKB-KW"/>
</dbReference>
<keyword evidence="6 14" id="KW-0808">Transferase</keyword>
<evidence type="ECO:0000256" key="9">
    <source>
        <dbReference type="ARBA" id="ARBA00023098"/>
    </source>
</evidence>
<dbReference type="GO" id="GO:0005886">
    <property type="term" value="C:plasma membrane"/>
    <property type="evidence" value="ECO:0007669"/>
    <property type="project" value="UniProtKB-SubCell"/>
</dbReference>
<evidence type="ECO:0000313" key="16">
    <source>
        <dbReference type="EMBL" id="KRN27410.1"/>
    </source>
</evidence>
<feature type="transmembrane region" description="Helical" evidence="14">
    <location>
        <begin position="234"/>
        <end position="253"/>
    </location>
</feature>
<dbReference type="OrthoDB" id="145485at2"/>
<feature type="domain" description="Phosphatidylglycerol lysyltransferase C-terminal" evidence="15">
    <location>
        <begin position="529"/>
        <end position="824"/>
    </location>
</feature>
<keyword evidence="7 14" id="KW-0812">Transmembrane</keyword>
<keyword evidence="11 14" id="KW-0046">Antibiotic resistance</keyword>
<dbReference type="InterPro" id="IPR016181">
    <property type="entry name" value="Acyl_CoA_acyltransferase"/>
</dbReference>
<feature type="transmembrane region" description="Helical" evidence="14">
    <location>
        <begin position="260"/>
        <end position="281"/>
    </location>
</feature>
<dbReference type="PANTHER" id="PTHR34697">
    <property type="entry name" value="PHOSPHATIDYLGLYCEROL LYSYLTRANSFERASE"/>
    <property type="match status" value="1"/>
</dbReference>
<evidence type="ECO:0000256" key="10">
    <source>
        <dbReference type="ARBA" id="ARBA00023136"/>
    </source>
</evidence>
<name>A0A0R2FSM4_9LACO</name>
<comment type="catalytic activity">
    <reaction evidence="13 14">
        <text>L-lysyl-tRNA(Lys) + a 1,2-diacyl-sn-glycero-3-phospho-(1'-sn-glycerol) = a 1,2-diacyl-sn-glycero-3-phospho-1'-(3'-O-L-lysyl)-sn-glycerol + tRNA(Lys)</text>
        <dbReference type="Rhea" id="RHEA:10668"/>
        <dbReference type="Rhea" id="RHEA-COMP:9696"/>
        <dbReference type="Rhea" id="RHEA-COMP:9697"/>
        <dbReference type="ChEBI" id="CHEBI:64716"/>
        <dbReference type="ChEBI" id="CHEBI:75792"/>
        <dbReference type="ChEBI" id="CHEBI:78442"/>
        <dbReference type="ChEBI" id="CHEBI:78529"/>
        <dbReference type="EC" id="2.3.2.3"/>
    </reaction>
</comment>
<feature type="transmembrane region" description="Helical" evidence="14">
    <location>
        <begin position="138"/>
        <end position="163"/>
    </location>
</feature>
<feature type="transmembrane region" description="Helical" evidence="14">
    <location>
        <begin position="287"/>
        <end position="303"/>
    </location>
</feature>
<keyword evidence="8 14" id="KW-1133">Transmembrane helix</keyword>
<evidence type="ECO:0000256" key="7">
    <source>
        <dbReference type="ARBA" id="ARBA00022692"/>
    </source>
</evidence>
<dbReference type="InterPro" id="IPR051211">
    <property type="entry name" value="PG_lysyltransferase"/>
</dbReference>
<dbReference type="Pfam" id="PF09924">
    <property type="entry name" value="LPG_synthase_C"/>
    <property type="match status" value="1"/>
</dbReference>
<feature type="transmembrane region" description="Helical" evidence="14">
    <location>
        <begin position="169"/>
        <end position="186"/>
    </location>
</feature>
<evidence type="ECO:0000256" key="1">
    <source>
        <dbReference type="ARBA" id="ARBA00004651"/>
    </source>
</evidence>
<evidence type="ECO:0000256" key="14">
    <source>
        <dbReference type="RuleBase" id="RU363042"/>
    </source>
</evidence>
<gene>
    <name evidence="14" type="primary">mprF</name>
    <name evidence="16" type="ORF">IV38_GL002062</name>
    <name evidence="17" type="ORF">IV40_GL001388</name>
</gene>
<comment type="subcellular location">
    <subcellularLocation>
        <location evidence="1 14">Cell membrane</location>
        <topology evidence="1 14">Multi-pass membrane protein</topology>
    </subcellularLocation>
</comment>
<dbReference type="STRING" id="81857.IV38_GL002062"/>
<dbReference type="InterPro" id="IPR022791">
    <property type="entry name" value="L-PG_synthase/AglD"/>
</dbReference>
<comment type="function">
    <text evidence="14">Catalyzes the transfer of a lysyl group from L-lysyl-tRNA(Lys) to membrane-bound phosphatidylglycerol (PG), which produces lysylphosphatidylglycerol (LPG), a major component of the bacterial membrane with a positive net charge. LPG synthesis contributes to bacterial virulence as it is involved in the resistance mechanism against cationic antimicrobial peptides (CAMP) produces by the host's immune system (defensins, cathelicidins) and by the competing microorganisms.</text>
</comment>
<feature type="transmembrane region" description="Helical" evidence="14">
    <location>
        <begin position="96"/>
        <end position="117"/>
    </location>
</feature>
<keyword evidence="9 14" id="KW-0443">Lipid metabolism</keyword>
<evidence type="ECO:0000259" key="15">
    <source>
        <dbReference type="Pfam" id="PF09924"/>
    </source>
</evidence>
<evidence type="ECO:0000256" key="11">
    <source>
        <dbReference type="ARBA" id="ARBA00023251"/>
    </source>
</evidence>
<evidence type="ECO:0000256" key="3">
    <source>
        <dbReference type="ARBA" id="ARBA00012014"/>
    </source>
</evidence>
<dbReference type="Proteomes" id="UP000051645">
    <property type="component" value="Unassembled WGS sequence"/>
</dbReference>
<evidence type="ECO:0000256" key="5">
    <source>
        <dbReference type="ARBA" id="ARBA00022475"/>
    </source>
</evidence>
<evidence type="ECO:0000256" key="4">
    <source>
        <dbReference type="ARBA" id="ARBA00021546"/>
    </source>
</evidence>
<feature type="transmembrane region" description="Helical" evidence="14">
    <location>
        <begin position="399"/>
        <end position="431"/>
    </location>
</feature>
<dbReference type="AlphaFoldDB" id="A0A0R2FSM4"/>
<evidence type="ECO:0000256" key="6">
    <source>
        <dbReference type="ARBA" id="ARBA00022679"/>
    </source>
</evidence>
<keyword evidence="10 14" id="KW-0472">Membrane</keyword>
<dbReference type="PATRIC" id="fig|81857.3.peg.2113"/>
<evidence type="ECO:0000256" key="13">
    <source>
        <dbReference type="ARBA" id="ARBA00047540"/>
    </source>
</evidence>
<keyword evidence="5" id="KW-1003">Cell membrane</keyword>
<dbReference type="GO" id="GO:0050071">
    <property type="term" value="F:phosphatidylglycerol lysyltransferase activity"/>
    <property type="evidence" value="ECO:0007669"/>
    <property type="project" value="UniProtKB-EC"/>
</dbReference>
<dbReference type="InterPro" id="IPR024320">
    <property type="entry name" value="LPG_synthase_C"/>
</dbReference>
<protein>
    <recommendedName>
        <fullName evidence="4 14">Phosphatidylglycerol lysyltransferase</fullName>
        <ecNumber evidence="3 14">2.3.2.3</ecNumber>
    </recommendedName>
    <alternativeName>
        <fullName evidence="12 14">Lysylphosphatidylglycerol synthase</fullName>
    </alternativeName>
</protein>
<dbReference type="SUPFAM" id="SSF55729">
    <property type="entry name" value="Acyl-CoA N-acyltransferases (Nat)"/>
    <property type="match status" value="1"/>
</dbReference>
<dbReference type="EMBL" id="JQAT01000008">
    <property type="protein sequence ID" value="KRN27410.1"/>
    <property type="molecule type" value="Genomic_DNA"/>
</dbReference>
<feature type="transmembrane region" description="Helical" evidence="14">
    <location>
        <begin position="451"/>
        <end position="468"/>
    </location>
</feature>
<evidence type="ECO:0000256" key="12">
    <source>
        <dbReference type="ARBA" id="ARBA00031899"/>
    </source>
</evidence>
<evidence type="ECO:0000313" key="18">
    <source>
        <dbReference type="Proteomes" id="UP000051645"/>
    </source>
</evidence>
<feature type="transmembrane region" description="Helical" evidence="14">
    <location>
        <begin position="366"/>
        <end position="387"/>
    </location>
</feature>
<dbReference type="PANTHER" id="PTHR34697:SF2">
    <property type="entry name" value="PHOSPHATIDYLGLYCEROL LYSYLTRANSFERASE"/>
    <property type="match status" value="1"/>
</dbReference>
<feature type="transmembrane region" description="Helical" evidence="14">
    <location>
        <begin position="57"/>
        <end position="76"/>
    </location>
</feature>
<feature type="transmembrane region" description="Helical" evidence="14">
    <location>
        <begin position="206"/>
        <end position="228"/>
    </location>
</feature>
<evidence type="ECO:0000313" key="19">
    <source>
        <dbReference type="Proteomes" id="UP000051751"/>
    </source>
</evidence>
<dbReference type="Pfam" id="PF03706">
    <property type="entry name" value="LPG_synthase_TM"/>
    <property type="match status" value="1"/>
</dbReference>
<dbReference type="RefSeq" id="WP_057769647.1">
    <property type="nucleotide sequence ID" value="NZ_JQAT01000008.1"/>
</dbReference>